<dbReference type="InterPro" id="IPR016064">
    <property type="entry name" value="NAD/diacylglycerol_kinase_sf"/>
</dbReference>
<protein>
    <recommendedName>
        <fullName evidence="2">YegS/DAGK C-terminal domain-containing protein</fullName>
    </recommendedName>
</protein>
<dbReference type="PANTHER" id="PTHR12358:SF112">
    <property type="entry name" value="LD11247P-RELATED"/>
    <property type="match status" value="1"/>
</dbReference>
<dbReference type="PANTHER" id="PTHR12358">
    <property type="entry name" value="SPHINGOSINE KINASE"/>
    <property type="match status" value="1"/>
</dbReference>
<dbReference type="Proteomes" id="UP001153954">
    <property type="component" value="Unassembled WGS sequence"/>
</dbReference>
<reference evidence="3" key="1">
    <citation type="submission" date="2022-03" db="EMBL/GenBank/DDBJ databases">
        <authorList>
            <person name="Tunstrom K."/>
        </authorList>
    </citation>
    <scope>NUCLEOTIDE SEQUENCE</scope>
</reference>
<evidence type="ECO:0000256" key="1">
    <source>
        <dbReference type="SAM" id="Coils"/>
    </source>
</evidence>
<evidence type="ECO:0000313" key="4">
    <source>
        <dbReference type="Proteomes" id="UP001153954"/>
    </source>
</evidence>
<evidence type="ECO:0000259" key="2">
    <source>
        <dbReference type="Pfam" id="PF19279"/>
    </source>
</evidence>
<dbReference type="Pfam" id="PF19279">
    <property type="entry name" value="YegS_C"/>
    <property type="match status" value="1"/>
</dbReference>
<proteinExistence type="predicted"/>
<dbReference type="Gene3D" id="2.60.200.40">
    <property type="match status" value="1"/>
</dbReference>
<dbReference type="InterPro" id="IPR045540">
    <property type="entry name" value="YegS/DAGK_C"/>
</dbReference>
<dbReference type="GO" id="GO:0016020">
    <property type="term" value="C:membrane"/>
    <property type="evidence" value="ECO:0007669"/>
    <property type="project" value="TreeGrafter"/>
</dbReference>
<dbReference type="AlphaFoldDB" id="A0AAU9TVR3"/>
<gene>
    <name evidence="3" type="ORF">EEDITHA_LOCUS6779</name>
</gene>
<dbReference type="GO" id="GO:0046512">
    <property type="term" value="P:sphingosine biosynthetic process"/>
    <property type="evidence" value="ECO:0007669"/>
    <property type="project" value="TreeGrafter"/>
</dbReference>
<accession>A0AAU9TVR3</accession>
<dbReference type="SUPFAM" id="SSF111331">
    <property type="entry name" value="NAD kinase/diacylglycerol kinase-like"/>
    <property type="match status" value="1"/>
</dbReference>
<dbReference type="EMBL" id="CAKOGL010000010">
    <property type="protein sequence ID" value="CAH2090863.1"/>
    <property type="molecule type" value="Genomic_DNA"/>
</dbReference>
<name>A0AAU9TVR3_EUPED</name>
<feature type="coiled-coil region" evidence="1">
    <location>
        <begin position="95"/>
        <end position="122"/>
    </location>
</feature>
<organism evidence="3 4">
    <name type="scientific">Euphydryas editha</name>
    <name type="common">Edith's checkerspot</name>
    <dbReference type="NCBI Taxonomy" id="104508"/>
    <lineage>
        <taxon>Eukaryota</taxon>
        <taxon>Metazoa</taxon>
        <taxon>Ecdysozoa</taxon>
        <taxon>Arthropoda</taxon>
        <taxon>Hexapoda</taxon>
        <taxon>Insecta</taxon>
        <taxon>Pterygota</taxon>
        <taxon>Neoptera</taxon>
        <taxon>Endopterygota</taxon>
        <taxon>Lepidoptera</taxon>
        <taxon>Glossata</taxon>
        <taxon>Ditrysia</taxon>
        <taxon>Papilionoidea</taxon>
        <taxon>Nymphalidae</taxon>
        <taxon>Nymphalinae</taxon>
        <taxon>Euphydryas</taxon>
    </lineage>
</organism>
<feature type="domain" description="YegS/DAGK C-terminal" evidence="2">
    <location>
        <begin position="514"/>
        <end position="619"/>
    </location>
</feature>
<comment type="caution">
    <text evidence="3">The sequence shown here is derived from an EMBL/GenBank/DDBJ whole genome shotgun (WGS) entry which is preliminary data.</text>
</comment>
<dbReference type="GO" id="GO:0005737">
    <property type="term" value="C:cytoplasm"/>
    <property type="evidence" value="ECO:0007669"/>
    <property type="project" value="TreeGrafter"/>
</dbReference>
<keyword evidence="4" id="KW-1185">Reference proteome</keyword>
<dbReference type="GO" id="GO:0001727">
    <property type="term" value="F:lipid kinase activity"/>
    <property type="evidence" value="ECO:0007669"/>
    <property type="project" value="UniProtKB-ARBA"/>
</dbReference>
<sequence length="624" mass="70884">MNSFFKKRKSRKCTWLAPNGRDKNEIDFILAKEKDVFTDIDVINKLNFNTDHRMVRGAITNTNNNLRKHNIIHSPNNKTTTTSIPKNILSDLRNKLQETDEIKSTQEKYNFLEKELINLIKSSSKKEKTNKFGEETLKLMETRNGMLGNRRDNKQKIASISIKIHESIRKHKKEERLRVLREQIEKTGGINKGLKQLKEYTQWIPNIKTKSKKNKNEKLTAKRLSIVKVATEFYKKLYTETDSTLPAEEEKEIHEEEIPCILESEVIKAIQSQKSDIRTRACCVCVCKHVFNALLICVIPNNYGETENEPFIPQNLTGLSMALTRGKTAHMDVVRVETKSKIMFSFLSVGWGLLSDIDIESERLRVIGGQRFTVWTLARLVGLRKYKGVVSYAKIKDVSNLPKPKHPLTISHSVSQDGALDSPDADAFFDCDENSEVFTSTVNGKRHQRVDSWYSVNSRRSAFYSTRGSEYHSVTSSGSEMRSPVHACMHGPASHLPSLVSKLPSHWVTEEGEFVMVYVSYQAFIGEELLFAPRSQLSDGIMWMLLIKAGISRSQILSLLLSMNQGNHSEVNTEYVKMIPVSAFRIVPEGSSGILTVDGELVEYGPIQAEIFPNIVNLIVPDTK</sequence>
<keyword evidence="1" id="KW-0175">Coiled coil</keyword>
<evidence type="ECO:0000313" key="3">
    <source>
        <dbReference type="EMBL" id="CAH2090863.1"/>
    </source>
</evidence>
<dbReference type="InterPro" id="IPR050187">
    <property type="entry name" value="Lipid_Phosphate_FormReg"/>
</dbReference>